<reference evidence="8 9" key="1">
    <citation type="journal article" date="2015" name="Genome Biol.">
        <title>Comparative genomics of Steinernema reveals deeply conserved gene regulatory networks.</title>
        <authorList>
            <person name="Dillman A.R."/>
            <person name="Macchietto M."/>
            <person name="Porter C.F."/>
            <person name="Rogers A."/>
            <person name="Williams B."/>
            <person name="Antoshechkin I."/>
            <person name="Lee M.M."/>
            <person name="Goodwin Z."/>
            <person name="Lu X."/>
            <person name="Lewis E.E."/>
            <person name="Goodrich-Blair H."/>
            <person name="Stock S.P."/>
            <person name="Adams B.J."/>
            <person name="Sternberg P.W."/>
            <person name="Mortazavi A."/>
        </authorList>
    </citation>
    <scope>NUCLEOTIDE SEQUENCE [LARGE SCALE GENOMIC DNA]</scope>
    <source>
        <strain evidence="8 9">ALL</strain>
    </source>
</reference>
<comment type="caution">
    <text evidence="8">The sequence shown here is derived from an EMBL/GenBank/DDBJ whole genome shotgun (WGS) entry which is preliminary data.</text>
</comment>
<dbReference type="STRING" id="34508.A0A4U8V674"/>
<keyword evidence="4 5" id="KW-0103">Bromodomain</keyword>
<dbReference type="SMART" id="SM00297">
    <property type="entry name" value="BROMO"/>
    <property type="match status" value="1"/>
</dbReference>
<protein>
    <recommendedName>
        <fullName evidence="7">Bromo domain-containing protein</fullName>
    </recommendedName>
</protein>
<dbReference type="InterPro" id="IPR041569">
    <property type="entry name" value="AAA_lid_3"/>
</dbReference>
<evidence type="ECO:0000313" key="8">
    <source>
        <dbReference type="EMBL" id="TMS39278.1"/>
    </source>
</evidence>
<keyword evidence="2" id="KW-0547">Nucleotide-binding</keyword>
<dbReference type="PROSITE" id="PS00674">
    <property type="entry name" value="AAA"/>
    <property type="match status" value="1"/>
</dbReference>
<dbReference type="InterPro" id="IPR027417">
    <property type="entry name" value="P-loop_NTPase"/>
</dbReference>
<evidence type="ECO:0000256" key="1">
    <source>
        <dbReference type="ARBA" id="ARBA00006914"/>
    </source>
</evidence>
<proteinExistence type="inferred from homology"/>
<dbReference type="GO" id="GO:0003682">
    <property type="term" value="F:chromatin binding"/>
    <property type="evidence" value="ECO:0007669"/>
    <property type="project" value="TreeGrafter"/>
</dbReference>
<dbReference type="PRINTS" id="PR00503">
    <property type="entry name" value="BROMODOMAIN"/>
</dbReference>
<feature type="compositionally biased region" description="Basic residues" evidence="6">
    <location>
        <begin position="119"/>
        <end position="131"/>
    </location>
</feature>
<keyword evidence="9" id="KW-1185">Reference proteome</keyword>
<keyword evidence="3" id="KW-0067">ATP-binding</keyword>
<feature type="region of interest" description="Disordered" evidence="6">
    <location>
        <begin position="1112"/>
        <end position="1131"/>
    </location>
</feature>
<dbReference type="GO" id="GO:0006334">
    <property type="term" value="P:nucleosome assembly"/>
    <property type="evidence" value="ECO:0007669"/>
    <property type="project" value="TreeGrafter"/>
</dbReference>
<organism evidence="8 9">
    <name type="scientific">Steinernema carpocapsae</name>
    <name type="common">Entomopathogenic nematode</name>
    <dbReference type="NCBI Taxonomy" id="34508"/>
    <lineage>
        <taxon>Eukaryota</taxon>
        <taxon>Metazoa</taxon>
        <taxon>Ecdysozoa</taxon>
        <taxon>Nematoda</taxon>
        <taxon>Chromadorea</taxon>
        <taxon>Rhabditida</taxon>
        <taxon>Tylenchina</taxon>
        <taxon>Panagrolaimomorpha</taxon>
        <taxon>Strongyloidoidea</taxon>
        <taxon>Steinernematidae</taxon>
        <taxon>Steinernema</taxon>
    </lineage>
</organism>
<dbReference type="AlphaFoldDB" id="A0A4U8V674"/>
<reference evidence="8 9" key="2">
    <citation type="journal article" date="2019" name="G3 (Bethesda)">
        <title>Hybrid Assembly of the Genome of the Entomopathogenic Nematode Steinernema carpocapsae Identifies the X-Chromosome.</title>
        <authorList>
            <person name="Serra L."/>
            <person name="Macchietto M."/>
            <person name="Macias-Munoz A."/>
            <person name="McGill C.J."/>
            <person name="Rodriguez I.M."/>
            <person name="Rodriguez B."/>
            <person name="Murad R."/>
            <person name="Mortazavi A."/>
        </authorList>
    </citation>
    <scope>NUCLEOTIDE SEQUENCE [LARGE SCALE GENOMIC DNA]</scope>
    <source>
        <strain evidence="8 9">ALL</strain>
    </source>
</reference>
<feature type="domain" description="Bromo" evidence="7">
    <location>
        <begin position="872"/>
        <end position="934"/>
    </location>
</feature>
<dbReference type="Gene3D" id="1.20.920.10">
    <property type="entry name" value="Bromodomain-like"/>
    <property type="match status" value="1"/>
</dbReference>
<name>A0A4U8V674_STECR</name>
<evidence type="ECO:0000256" key="4">
    <source>
        <dbReference type="ARBA" id="ARBA00023117"/>
    </source>
</evidence>
<feature type="compositionally biased region" description="Basic and acidic residues" evidence="6">
    <location>
        <begin position="92"/>
        <end position="108"/>
    </location>
</feature>
<dbReference type="SUPFAM" id="SSF47370">
    <property type="entry name" value="Bromodomain"/>
    <property type="match status" value="1"/>
</dbReference>
<feature type="compositionally biased region" description="Basic and acidic residues" evidence="6">
    <location>
        <begin position="273"/>
        <end position="282"/>
    </location>
</feature>
<feature type="compositionally biased region" description="Acidic residues" evidence="6">
    <location>
        <begin position="145"/>
        <end position="176"/>
    </location>
</feature>
<dbReference type="SUPFAM" id="SSF52540">
    <property type="entry name" value="P-loop containing nucleoside triphosphate hydrolases"/>
    <property type="match status" value="1"/>
</dbReference>
<evidence type="ECO:0000256" key="3">
    <source>
        <dbReference type="ARBA" id="ARBA00022840"/>
    </source>
</evidence>
<dbReference type="InterPro" id="IPR045199">
    <property type="entry name" value="ATAD2-like"/>
</dbReference>
<dbReference type="Pfam" id="PF00004">
    <property type="entry name" value="AAA"/>
    <property type="match status" value="1"/>
</dbReference>
<evidence type="ECO:0000256" key="6">
    <source>
        <dbReference type="SAM" id="MobiDB-lite"/>
    </source>
</evidence>
<feature type="region of interest" description="Disordered" evidence="6">
    <location>
        <begin position="992"/>
        <end position="1022"/>
    </location>
</feature>
<dbReference type="PANTHER" id="PTHR23069:SF0">
    <property type="entry name" value="TAT-BINDING HOMOLOG 7"/>
    <property type="match status" value="1"/>
</dbReference>
<feature type="compositionally biased region" description="Acidic residues" evidence="6">
    <location>
        <begin position="38"/>
        <end position="54"/>
    </location>
</feature>
<dbReference type="Pfam" id="PF17862">
    <property type="entry name" value="AAA_lid_3"/>
    <property type="match status" value="1"/>
</dbReference>
<dbReference type="PROSITE" id="PS50014">
    <property type="entry name" value="BROMODOMAIN_2"/>
    <property type="match status" value="1"/>
</dbReference>
<dbReference type="Gene3D" id="1.10.8.60">
    <property type="match status" value="1"/>
</dbReference>
<evidence type="ECO:0000259" key="7">
    <source>
        <dbReference type="PROSITE" id="PS50014"/>
    </source>
</evidence>
<evidence type="ECO:0000256" key="2">
    <source>
        <dbReference type="ARBA" id="ARBA00022741"/>
    </source>
</evidence>
<dbReference type="Pfam" id="PF00439">
    <property type="entry name" value="Bromodomain"/>
    <property type="match status" value="1"/>
</dbReference>
<dbReference type="OrthoDB" id="5421at2759"/>
<dbReference type="GO" id="GO:0005524">
    <property type="term" value="F:ATP binding"/>
    <property type="evidence" value="ECO:0007669"/>
    <property type="project" value="UniProtKB-KW"/>
</dbReference>
<dbReference type="InterPro" id="IPR003593">
    <property type="entry name" value="AAA+_ATPase"/>
</dbReference>
<comment type="similarity">
    <text evidence="1">Belongs to the AAA ATPase family.</text>
</comment>
<dbReference type="GO" id="GO:0045815">
    <property type="term" value="P:transcription initiation-coupled chromatin remodeling"/>
    <property type="evidence" value="ECO:0007669"/>
    <property type="project" value="TreeGrafter"/>
</dbReference>
<dbReference type="InterPro" id="IPR018359">
    <property type="entry name" value="Bromodomain_CS"/>
</dbReference>
<dbReference type="EMBL" id="AZBU02000001">
    <property type="protein sequence ID" value="TMS39278.1"/>
    <property type="molecule type" value="Genomic_DNA"/>
</dbReference>
<feature type="compositionally biased region" description="Polar residues" evidence="6">
    <location>
        <begin position="184"/>
        <end position="203"/>
    </location>
</feature>
<dbReference type="InterPro" id="IPR001487">
    <property type="entry name" value="Bromodomain"/>
</dbReference>
<feature type="compositionally biased region" description="Polar residues" evidence="6">
    <location>
        <begin position="992"/>
        <end position="1001"/>
    </location>
</feature>
<dbReference type="GO" id="GO:0006337">
    <property type="term" value="P:nucleosome disassembly"/>
    <property type="evidence" value="ECO:0007669"/>
    <property type="project" value="TreeGrafter"/>
</dbReference>
<dbReference type="InterPro" id="IPR003959">
    <property type="entry name" value="ATPase_AAA_core"/>
</dbReference>
<dbReference type="SMART" id="SM00382">
    <property type="entry name" value="AAA"/>
    <property type="match status" value="1"/>
</dbReference>
<feature type="compositionally biased region" description="Basic residues" evidence="6">
    <location>
        <begin position="232"/>
        <end position="249"/>
    </location>
</feature>
<dbReference type="FunFam" id="3.40.50.300:FF:000061">
    <property type="entry name" value="ATPase family, AAA domain-containing 2"/>
    <property type="match status" value="1"/>
</dbReference>
<dbReference type="InterPro" id="IPR003960">
    <property type="entry name" value="ATPase_AAA_CS"/>
</dbReference>
<dbReference type="GO" id="GO:0005634">
    <property type="term" value="C:nucleus"/>
    <property type="evidence" value="ECO:0007669"/>
    <property type="project" value="TreeGrafter"/>
</dbReference>
<dbReference type="InterPro" id="IPR036427">
    <property type="entry name" value="Bromodomain-like_sf"/>
</dbReference>
<dbReference type="PANTHER" id="PTHR23069">
    <property type="entry name" value="AAA DOMAIN-CONTAINING"/>
    <property type="match status" value="1"/>
</dbReference>
<evidence type="ECO:0000256" key="5">
    <source>
        <dbReference type="PROSITE-ProRule" id="PRU00035"/>
    </source>
</evidence>
<gene>
    <name evidence="8" type="ORF">L596_005827</name>
</gene>
<dbReference type="GO" id="GO:0016887">
    <property type="term" value="F:ATP hydrolysis activity"/>
    <property type="evidence" value="ECO:0007669"/>
    <property type="project" value="InterPro"/>
</dbReference>
<accession>A0A4U8V674</accession>
<evidence type="ECO:0000313" key="9">
    <source>
        <dbReference type="Proteomes" id="UP000298663"/>
    </source>
</evidence>
<dbReference type="GO" id="GO:0042393">
    <property type="term" value="F:histone binding"/>
    <property type="evidence" value="ECO:0007669"/>
    <property type="project" value="TreeGrafter"/>
</dbReference>
<feature type="region of interest" description="Disordered" evidence="6">
    <location>
        <begin position="1"/>
        <end position="290"/>
    </location>
</feature>
<dbReference type="Gene3D" id="3.40.50.300">
    <property type="entry name" value="P-loop containing nucleotide triphosphate hydrolases"/>
    <property type="match status" value="1"/>
</dbReference>
<dbReference type="PROSITE" id="PS00633">
    <property type="entry name" value="BROMODOMAIN_1"/>
    <property type="match status" value="1"/>
</dbReference>
<sequence>MAPSRSLRPRHDFKASLNENATRRSRRSTRVIYVQDSNESDDHQDSEDFVDEPETTTRRGRKRASRNVRSAEVTPSSNKRKRLKSSSGASGHGDENHEPDYGHWKDGRTVSPPSDKMTPRQRRLSQRLNKKGSHEKEQPATVPASDEDDEVEEHSDEDSLVDLEQQDDEEEDQDQDTEPRSHSSETPAESDSNSPPKRSTRSAAKQAKERVVSRRLPVRQCRTIKTVEKPISKRNVRSNRKHSKAHRRLLSTTSSSSDSDSDSDHGRYKKSDRRSDRRDEKKIKHSSIMPMNMTEADLAGDVVTKERLRQMGSTSCAAAEEVAIDRSIGFSDVGGLDNQLDSLKEMILFPLQYPEVFKQFNVQPPKGVIFYGPPGTGKTLVARALANECSKGDTKVAFFMRKGADCLSKWVGESERQLTKLFQQAYAMRPSIIFFDEIDGLAPVRSSKQDQIHSSIVTTLLSLMDGLDGRGEVIIIGATNRLDSIDPALRRPGRFDREMRFSLPDEIARRSILDINVSKWAKPPSEGLLKWIARKTSGYCGADIRALCSESVLAAMRSQYPHIYLSNEKLDIDPAAIQVTRKHFETAIRKVVSAARRDLAVPSRQLTERNEVLVQPEVDKVLEVIPDGFKTSNALRTRYPNELERIVRSGERPPIVSSCKVLFNWDNGRECGQTHYVLPAVVSTLDHLPVIPLTPDYIYTEASPEQALHIAIQSALRTAGSGTPCMVLIPALDMLIESTPPSFVAMLENALSSLNFVSSILILASLAGSYDDLPCSMKRVFPGSTLISLTCPDRADRVVYFTELIYTPLIEMTPYKFNKKDYPKPPVAPKTAAVRKLTKKLRHNYENMLNHLRVFFRDVLARLIRDRRFQEFVNPVDVNEVEDYYTIITNPMCLSEMQVKIDQKAYSTPEDFLADIQLIRANAVEYNPSNEDGRKVRHGAHALEDMVVAMLDVDLDEAFVERAAMLKKMIDDAEAVERETERQSQHLLQAANSSADLQQTPEAEVENGEAVEGADQMGDDCADSGGDDVVCLDEYPQSAMDVGTFINEQNVLMCVKRTAEDTSMFTIPELESLADRITQLQEMYMYKRDRNRIPEKITELVDNVFRAEGRMRHASSSKLGSRKPSSHDGSRFIFAREANEDGPRCY</sequence>
<dbReference type="Proteomes" id="UP000298663">
    <property type="component" value="Unassembled WGS sequence"/>
</dbReference>